<evidence type="ECO:0000313" key="5">
    <source>
        <dbReference type="EMBL" id="RCL44400.1"/>
    </source>
</evidence>
<evidence type="ECO:0000256" key="2">
    <source>
        <dbReference type="ARBA" id="ARBA00023002"/>
    </source>
</evidence>
<dbReference type="InterPro" id="IPR036249">
    <property type="entry name" value="Thioredoxin-like_sf"/>
</dbReference>
<dbReference type="SUPFAM" id="SSF52833">
    <property type="entry name" value="Thioredoxin-like"/>
    <property type="match status" value="1"/>
</dbReference>
<dbReference type="GO" id="GO:0008794">
    <property type="term" value="F:arsenate reductase (glutaredoxin) activity"/>
    <property type="evidence" value="ECO:0007669"/>
    <property type="project" value="UniProtKB-UniRule"/>
</dbReference>
<accession>A0A368C497</accession>
<organism evidence="5 6">
    <name type="scientific">SAR86 cluster bacterium</name>
    <dbReference type="NCBI Taxonomy" id="2030880"/>
    <lineage>
        <taxon>Bacteria</taxon>
        <taxon>Pseudomonadati</taxon>
        <taxon>Pseudomonadota</taxon>
        <taxon>Gammaproteobacteria</taxon>
        <taxon>SAR86 cluster</taxon>
    </lineage>
</organism>
<protein>
    <recommendedName>
        <fullName evidence="4">Arsenate reductase</fullName>
        <ecNumber evidence="4">1.20.4.1</ecNumber>
    </recommendedName>
</protein>
<dbReference type="InterPro" id="IPR006660">
    <property type="entry name" value="Arsenate_reductase-like"/>
</dbReference>
<dbReference type="PANTHER" id="PTHR30041">
    <property type="entry name" value="ARSENATE REDUCTASE"/>
    <property type="match status" value="1"/>
</dbReference>
<dbReference type="Gene3D" id="3.40.30.10">
    <property type="entry name" value="Glutaredoxin"/>
    <property type="match status" value="1"/>
</dbReference>
<reference evidence="5 6" key="1">
    <citation type="journal article" date="2018" name="Microbiome">
        <title>Fine metagenomic profile of the Mediterranean stratified and mixed water columns revealed by assembly and recruitment.</title>
        <authorList>
            <person name="Haro-Moreno J.M."/>
            <person name="Lopez-Perez M."/>
            <person name="De La Torre J.R."/>
            <person name="Picazo A."/>
            <person name="Camacho A."/>
            <person name="Rodriguez-Valera F."/>
        </authorList>
    </citation>
    <scope>NUCLEOTIDE SEQUENCE [LARGE SCALE GENOMIC DNA]</scope>
    <source>
        <strain evidence="5">MED-G78</strain>
    </source>
</reference>
<comment type="catalytic activity">
    <reaction evidence="4">
        <text>[glutaredoxin]-dithiol + arsenate + glutathione + H(+) = glutathionyl-S-S-[glutaredoxin] + arsenite + H2O</text>
        <dbReference type="Rhea" id="RHEA:22016"/>
        <dbReference type="Rhea" id="RHEA-COMP:10729"/>
        <dbReference type="Rhea" id="RHEA-COMP:17668"/>
        <dbReference type="ChEBI" id="CHEBI:15377"/>
        <dbReference type="ChEBI" id="CHEBI:15378"/>
        <dbReference type="ChEBI" id="CHEBI:29242"/>
        <dbReference type="ChEBI" id="CHEBI:29950"/>
        <dbReference type="ChEBI" id="CHEBI:48597"/>
        <dbReference type="ChEBI" id="CHEBI:57925"/>
        <dbReference type="ChEBI" id="CHEBI:146199"/>
        <dbReference type="EC" id="1.20.4.1"/>
    </reaction>
</comment>
<dbReference type="CDD" id="cd03034">
    <property type="entry name" value="ArsC_ArsC"/>
    <property type="match status" value="1"/>
</dbReference>
<dbReference type="PROSITE" id="PS51353">
    <property type="entry name" value="ARSC"/>
    <property type="match status" value="1"/>
</dbReference>
<evidence type="ECO:0000313" key="6">
    <source>
        <dbReference type="Proteomes" id="UP000252915"/>
    </source>
</evidence>
<dbReference type="PANTHER" id="PTHR30041:SF4">
    <property type="entry name" value="ARSENATE REDUCTASE"/>
    <property type="match status" value="1"/>
</dbReference>
<gene>
    <name evidence="5" type="primary">arsC</name>
    <name evidence="5" type="ORF">DBW92_03400</name>
</gene>
<sequence>MHKIKIYHNPRCSKSRKTLQIIKDNNYCPEIKLYLEEAITVEELKGILEKLNLEPRDIIRTGEEAYRINSLDDLKYSNNDLLNFMVDFPKLIERPIIIMNNKAVLGRPPENVYKLFN</sequence>
<evidence type="ECO:0000256" key="1">
    <source>
        <dbReference type="ARBA" id="ARBA00007198"/>
    </source>
</evidence>
<keyword evidence="2 4" id="KW-0560">Oxidoreductase</keyword>
<dbReference type="Proteomes" id="UP000252915">
    <property type="component" value="Unassembled WGS sequence"/>
</dbReference>
<comment type="caution">
    <text evidence="5">The sequence shown here is derived from an EMBL/GenBank/DDBJ whole genome shotgun (WGS) entry which is preliminary data.</text>
</comment>
<evidence type="ECO:0000256" key="3">
    <source>
        <dbReference type="PROSITE-ProRule" id="PRU01282"/>
    </source>
</evidence>
<comment type="similarity">
    <text evidence="1 3 4">Belongs to the ArsC family.</text>
</comment>
<dbReference type="EMBL" id="QOPI01000017">
    <property type="protein sequence ID" value="RCL44400.1"/>
    <property type="molecule type" value="Genomic_DNA"/>
</dbReference>
<evidence type="ECO:0000256" key="4">
    <source>
        <dbReference type="RuleBase" id="RU362029"/>
    </source>
</evidence>
<dbReference type="InterPro" id="IPR006659">
    <property type="entry name" value="Arsenate_reductase"/>
</dbReference>
<proteinExistence type="inferred from homology"/>
<dbReference type="NCBIfam" id="TIGR00014">
    <property type="entry name" value="arsC"/>
    <property type="match status" value="1"/>
</dbReference>
<dbReference type="EC" id="1.20.4.1" evidence="4"/>
<dbReference type="Pfam" id="PF03960">
    <property type="entry name" value="ArsC"/>
    <property type="match status" value="1"/>
</dbReference>
<name>A0A368C497_9GAMM</name>
<dbReference type="AlphaFoldDB" id="A0A368C497"/>